<accession>A0AAV8CK57</accession>
<dbReference type="AlphaFoldDB" id="A0AAV8CK57"/>
<feature type="compositionally biased region" description="Basic and acidic residues" evidence="1">
    <location>
        <begin position="7"/>
        <end position="22"/>
    </location>
</feature>
<dbReference type="PANTHER" id="PTHR33065">
    <property type="entry name" value="OS07G0486400 PROTEIN"/>
    <property type="match status" value="1"/>
</dbReference>
<evidence type="ECO:0000313" key="4">
    <source>
        <dbReference type="Proteomes" id="UP001140206"/>
    </source>
</evidence>
<dbReference type="Pfam" id="PF20241">
    <property type="entry name" value="DUF6598"/>
    <property type="match status" value="1"/>
</dbReference>
<evidence type="ECO:0000259" key="2">
    <source>
        <dbReference type="Pfam" id="PF20241"/>
    </source>
</evidence>
<evidence type="ECO:0000256" key="1">
    <source>
        <dbReference type="SAM" id="MobiDB-lite"/>
    </source>
</evidence>
<dbReference type="InterPro" id="IPR046533">
    <property type="entry name" value="DUF6598"/>
</dbReference>
<evidence type="ECO:0000313" key="3">
    <source>
        <dbReference type="EMBL" id="KAJ4755160.1"/>
    </source>
</evidence>
<reference evidence="3" key="1">
    <citation type="submission" date="2022-08" db="EMBL/GenBank/DDBJ databases">
        <authorList>
            <person name="Marques A."/>
        </authorList>
    </citation>
    <scope>NUCLEOTIDE SEQUENCE</scope>
    <source>
        <strain evidence="3">RhyPub2mFocal</strain>
        <tissue evidence="3">Leaves</tissue>
    </source>
</reference>
<name>A0AAV8CK57_9POAL</name>
<dbReference type="EMBL" id="JAMFTS010000005">
    <property type="protein sequence ID" value="KAJ4755160.1"/>
    <property type="molecule type" value="Genomic_DNA"/>
</dbReference>
<proteinExistence type="predicted"/>
<gene>
    <name evidence="3" type="ORF">LUZ62_089565</name>
</gene>
<protein>
    <submittedName>
        <fullName evidence="3">rRNA N-glycosidase</fullName>
    </submittedName>
</protein>
<comment type="caution">
    <text evidence="3">The sequence shown here is derived from an EMBL/GenBank/DDBJ whole genome shotgun (WGS) entry which is preliminary data.</text>
</comment>
<keyword evidence="4" id="KW-1185">Reference proteome</keyword>
<sequence>MEMLSAKGERDNVREAESSKVPRVEDQIGVHTRLPLLNPKQGEQQPKVMDGTVASDLMEVFSVRFVEFDKPNLSQIYGFLLISSFPTYVVFSRIDGEPLNIDSQGFVKLLGPDTVIVPNDSIEIYPYLFRYEAPADQFEDYDNELLWNHMFYCYFDTIMSRMVESQFGPIEVKYAAYRHGVVAHVDVTLTNCQFPSATVGGLITAQNSNLGEDGRSVLFKTDKNEGISIEISPCKNRIAQLPLARCKTAVPVNSSLTIYVDIWQCSITGTPHHVIIQDEKFEYVARLTGHEVRTFRGPACQINVGVTWSHYVA</sequence>
<organism evidence="3 4">
    <name type="scientific">Rhynchospora pubera</name>
    <dbReference type="NCBI Taxonomy" id="906938"/>
    <lineage>
        <taxon>Eukaryota</taxon>
        <taxon>Viridiplantae</taxon>
        <taxon>Streptophyta</taxon>
        <taxon>Embryophyta</taxon>
        <taxon>Tracheophyta</taxon>
        <taxon>Spermatophyta</taxon>
        <taxon>Magnoliopsida</taxon>
        <taxon>Liliopsida</taxon>
        <taxon>Poales</taxon>
        <taxon>Cyperaceae</taxon>
        <taxon>Cyperoideae</taxon>
        <taxon>Rhynchosporeae</taxon>
        <taxon>Rhynchospora</taxon>
    </lineage>
</organism>
<dbReference type="PANTHER" id="PTHR33065:SF88">
    <property type="entry name" value="OS11G0104220 PROTEIN"/>
    <property type="match status" value="1"/>
</dbReference>
<feature type="domain" description="DUF6598" evidence="2">
    <location>
        <begin position="57"/>
        <end position="306"/>
    </location>
</feature>
<dbReference type="Proteomes" id="UP001140206">
    <property type="component" value="Chromosome 5"/>
</dbReference>
<feature type="region of interest" description="Disordered" evidence="1">
    <location>
        <begin position="1"/>
        <end position="22"/>
    </location>
</feature>